<keyword evidence="3" id="KW-1185">Reference proteome</keyword>
<dbReference type="GeneID" id="17350272"/>
<evidence type="ECO:0000313" key="2">
    <source>
        <dbReference type="EMBL" id="EFN50851.1"/>
    </source>
</evidence>
<reference evidence="2 3" key="1">
    <citation type="journal article" date="2010" name="Plant Cell">
        <title>The Chlorella variabilis NC64A genome reveals adaptation to photosymbiosis, coevolution with viruses, and cryptic sex.</title>
        <authorList>
            <person name="Blanc G."/>
            <person name="Duncan G."/>
            <person name="Agarkova I."/>
            <person name="Borodovsky M."/>
            <person name="Gurnon J."/>
            <person name="Kuo A."/>
            <person name="Lindquist E."/>
            <person name="Lucas S."/>
            <person name="Pangilinan J."/>
            <person name="Polle J."/>
            <person name="Salamov A."/>
            <person name="Terry A."/>
            <person name="Yamada T."/>
            <person name="Dunigan D.D."/>
            <person name="Grigoriev I.V."/>
            <person name="Claverie J.M."/>
            <person name="Van Etten J.L."/>
        </authorList>
    </citation>
    <scope>NUCLEOTIDE SEQUENCE [LARGE SCALE GENOMIC DNA]</scope>
    <source>
        <strain evidence="2 3">NC64A</strain>
    </source>
</reference>
<dbReference type="SUPFAM" id="SSF55961">
    <property type="entry name" value="Bet v1-like"/>
    <property type="match status" value="1"/>
</dbReference>
<evidence type="ECO:0000256" key="1">
    <source>
        <dbReference type="SAM" id="MobiDB-lite"/>
    </source>
</evidence>
<dbReference type="InterPro" id="IPR023393">
    <property type="entry name" value="START-like_dom_sf"/>
</dbReference>
<accession>E1ZTJ6</accession>
<dbReference type="OMA" id="WVESVED"/>
<feature type="compositionally biased region" description="Low complexity" evidence="1">
    <location>
        <begin position="223"/>
        <end position="255"/>
    </location>
</feature>
<dbReference type="OrthoDB" id="511056at2759"/>
<gene>
    <name evidence="2" type="ORF">CHLNCDRAFT_141763</name>
</gene>
<dbReference type="Gene3D" id="3.30.530.20">
    <property type="match status" value="1"/>
</dbReference>
<dbReference type="KEGG" id="cvr:CHLNCDRAFT_141763"/>
<sequence length="291" mass="33045">MPDGIEGKAGYTPYEFIDFTDIQLKHELVARVERPISEVYALWENRLNWPEWFGMIEEVGFKEGDDDVCALNLWYRWAMTPWLELYVALRRTQAERDKYFVEEPEDGAPLVAAVLFQEEEGSAATLVTLRVSYLLPRGWFEFAGQLVVYGDVDRKLTRCRVRMKEWVESVEDVQEKWAAAAANMADIRAGLPEHRKLQQEADARFEEQKRREEEQEEKEQQQAEEAAAAQATADLEAMAAADLEAAAAAEAEAAALPPPPPKAKRGRKATGPTVTNPMAKRRSRKDADMEP</sequence>
<protein>
    <recommendedName>
        <fullName evidence="4">Coenzyme Q-binding protein COQ10 START domain-containing protein</fullName>
    </recommendedName>
</protein>
<organism evidence="3">
    <name type="scientific">Chlorella variabilis</name>
    <name type="common">Green alga</name>
    <dbReference type="NCBI Taxonomy" id="554065"/>
    <lineage>
        <taxon>Eukaryota</taxon>
        <taxon>Viridiplantae</taxon>
        <taxon>Chlorophyta</taxon>
        <taxon>core chlorophytes</taxon>
        <taxon>Trebouxiophyceae</taxon>
        <taxon>Chlorellales</taxon>
        <taxon>Chlorellaceae</taxon>
        <taxon>Chlorella clade</taxon>
        <taxon>Chlorella</taxon>
    </lineage>
</organism>
<feature type="region of interest" description="Disordered" evidence="1">
    <location>
        <begin position="199"/>
        <end position="291"/>
    </location>
</feature>
<dbReference type="AlphaFoldDB" id="E1ZTJ6"/>
<feature type="compositionally biased region" description="Basic and acidic residues" evidence="1">
    <location>
        <begin position="199"/>
        <end position="221"/>
    </location>
</feature>
<proteinExistence type="predicted"/>
<dbReference type="EMBL" id="GL433872">
    <property type="protein sequence ID" value="EFN50851.1"/>
    <property type="molecule type" value="Genomic_DNA"/>
</dbReference>
<name>E1ZTJ6_CHLVA</name>
<dbReference type="InParanoid" id="E1ZTJ6"/>
<dbReference type="RefSeq" id="XP_005842953.1">
    <property type="nucleotide sequence ID" value="XM_005842891.1"/>
</dbReference>
<evidence type="ECO:0008006" key="4">
    <source>
        <dbReference type="Google" id="ProtNLM"/>
    </source>
</evidence>
<dbReference type="Proteomes" id="UP000008141">
    <property type="component" value="Unassembled WGS sequence"/>
</dbReference>
<evidence type="ECO:0000313" key="3">
    <source>
        <dbReference type="Proteomes" id="UP000008141"/>
    </source>
</evidence>